<dbReference type="Proteomes" id="UP000642809">
    <property type="component" value="Unassembled WGS sequence"/>
</dbReference>
<dbReference type="Pfam" id="PF14322">
    <property type="entry name" value="SusD-like_3"/>
    <property type="match status" value="1"/>
</dbReference>
<evidence type="ECO:0000313" key="9">
    <source>
        <dbReference type="EMBL" id="GHB35309.1"/>
    </source>
</evidence>
<dbReference type="CDD" id="cd08977">
    <property type="entry name" value="SusD"/>
    <property type="match status" value="1"/>
</dbReference>
<comment type="similarity">
    <text evidence="2">Belongs to the SusD family.</text>
</comment>
<feature type="signal peptide" evidence="6">
    <location>
        <begin position="1"/>
        <end position="19"/>
    </location>
</feature>
<gene>
    <name evidence="9" type="ORF">GCM10008106_15900</name>
</gene>
<comment type="subcellular location">
    <subcellularLocation>
        <location evidence="1">Cell outer membrane</location>
    </subcellularLocation>
</comment>
<evidence type="ECO:0000259" key="8">
    <source>
        <dbReference type="Pfam" id="PF14322"/>
    </source>
</evidence>
<comment type="caution">
    <text evidence="9">The sequence shown here is derived from an EMBL/GenBank/DDBJ whole genome shotgun (WGS) entry which is preliminary data.</text>
</comment>
<reference evidence="9" key="2">
    <citation type="submission" date="2020-09" db="EMBL/GenBank/DDBJ databases">
        <authorList>
            <person name="Sun Q."/>
            <person name="Kim S."/>
        </authorList>
    </citation>
    <scope>NUCLEOTIDE SEQUENCE</scope>
    <source>
        <strain evidence="9">KCTC 23224</strain>
    </source>
</reference>
<keyword evidence="10" id="KW-1185">Reference proteome</keyword>
<accession>A0A8J3G586</accession>
<dbReference type="InterPro" id="IPR011990">
    <property type="entry name" value="TPR-like_helical_dom_sf"/>
</dbReference>
<organism evidence="9 10">
    <name type="scientific">Mongoliitalea lutea</name>
    <dbReference type="NCBI Taxonomy" id="849756"/>
    <lineage>
        <taxon>Bacteria</taxon>
        <taxon>Pseudomonadati</taxon>
        <taxon>Bacteroidota</taxon>
        <taxon>Cytophagia</taxon>
        <taxon>Cytophagales</taxon>
        <taxon>Cyclobacteriaceae</taxon>
        <taxon>Mongoliitalea</taxon>
    </lineage>
</organism>
<name>A0A8J3G586_9BACT</name>
<evidence type="ECO:0000256" key="3">
    <source>
        <dbReference type="ARBA" id="ARBA00022729"/>
    </source>
</evidence>
<proteinExistence type="inferred from homology"/>
<dbReference type="SUPFAM" id="SSF48452">
    <property type="entry name" value="TPR-like"/>
    <property type="match status" value="1"/>
</dbReference>
<dbReference type="PROSITE" id="PS51257">
    <property type="entry name" value="PROKAR_LIPOPROTEIN"/>
    <property type="match status" value="1"/>
</dbReference>
<evidence type="ECO:0000256" key="1">
    <source>
        <dbReference type="ARBA" id="ARBA00004442"/>
    </source>
</evidence>
<dbReference type="Gene3D" id="1.25.40.390">
    <property type="match status" value="1"/>
</dbReference>
<dbReference type="InterPro" id="IPR033985">
    <property type="entry name" value="SusD-like_N"/>
</dbReference>
<keyword evidence="5" id="KW-0998">Cell outer membrane</keyword>
<keyword evidence="3 6" id="KW-0732">Signal</keyword>
<dbReference type="Pfam" id="PF07980">
    <property type="entry name" value="SusD_RagB"/>
    <property type="match status" value="1"/>
</dbReference>
<dbReference type="GO" id="GO:0009279">
    <property type="term" value="C:cell outer membrane"/>
    <property type="evidence" value="ECO:0007669"/>
    <property type="project" value="UniProtKB-SubCell"/>
</dbReference>
<evidence type="ECO:0000256" key="4">
    <source>
        <dbReference type="ARBA" id="ARBA00023136"/>
    </source>
</evidence>
<feature type="domain" description="RagB/SusD" evidence="7">
    <location>
        <begin position="342"/>
        <end position="510"/>
    </location>
</feature>
<keyword evidence="4" id="KW-0472">Membrane</keyword>
<sequence>MKKIRFRNIKLGIAAIAIAGITSSCEVTDLSPANLIPDEESFGTAARVESLVLGVYEAAQQGFYLGSAGQAGRGYPFGAANVQQGDMRGEDMYNDQLFYEITYIAAHTPFSANNNGMWISIYRMVNRANIVLESLDAALQNGVITQEVRNTLRGEMLFMRALGHHELLTHFARPYMDDPSSMGVPYRRVAINDVPLVAENETLGRTTVGEDYALILADLNEAEELLPLTRNHARVRRGAAIALKSRVMLHMGNWQGVIDEHAKLAGTYSLMDSPVTPFRTVNSAENIFSFVHTAESNAGVNGALPSMYGNPARGARGLVKVSPLIWRSDFWHTEDIRRTELTDRNAGGIYTFKYTDVVTRTDPNPILRYAESVLNAAEANARLGNNSLAIELLNSVRDRALPSTVPSFTTADFANTDELLTAIFNERRIEFLAEGRRWADIHRLSGEGRMPGIPLKATSRSITSLDFYTTDRAIPTDHDLLYTSNLFVWPIPIDEIVNNSQTPIPQNPGY</sequence>
<dbReference type="InterPro" id="IPR012944">
    <property type="entry name" value="SusD_RagB_dom"/>
</dbReference>
<evidence type="ECO:0000313" key="10">
    <source>
        <dbReference type="Proteomes" id="UP000642809"/>
    </source>
</evidence>
<feature type="domain" description="SusD-like N-terminal" evidence="8">
    <location>
        <begin position="107"/>
        <end position="249"/>
    </location>
</feature>
<feature type="chain" id="PRO_5035252036" evidence="6">
    <location>
        <begin position="20"/>
        <end position="510"/>
    </location>
</feature>
<evidence type="ECO:0000256" key="5">
    <source>
        <dbReference type="ARBA" id="ARBA00023237"/>
    </source>
</evidence>
<evidence type="ECO:0000259" key="7">
    <source>
        <dbReference type="Pfam" id="PF07980"/>
    </source>
</evidence>
<protein>
    <submittedName>
        <fullName evidence="9">Membrane protein</fullName>
    </submittedName>
</protein>
<reference evidence="9" key="1">
    <citation type="journal article" date="2014" name="Int. J. Syst. Evol. Microbiol.">
        <title>Complete genome sequence of Corynebacterium casei LMG S-19264T (=DSM 44701T), isolated from a smear-ripened cheese.</title>
        <authorList>
            <consortium name="US DOE Joint Genome Institute (JGI-PGF)"/>
            <person name="Walter F."/>
            <person name="Albersmeier A."/>
            <person name="Kalinowski J."/>
            <person name="Ruckert C."/>
        </authorList>
    </citation>
    <scope>NUCLEOTIDE SEQUENCE</scope>
    <source>
        <strain evidence="9">KCTC 23224</strain>
    </source>
</reference>
<dbReference type="AlphaFoldDB" id="A0A8J3G586"/>
<evidence type="ECO:0000256" key="2">
    <source>
        <dbReference type="ARBA" id="ARBA00006275"/>
    </source>
</evidence>
<dbReference type="EMBL" id="BMYF01000008">
    <property type="protein sequence ID" value="GHB35309.1"/>
    <property type="molecule type" value="Genomic_DNA"/>
</dbReference>
<dbReference type="RefSeq" id="WP_189580416.1">
    <property type="nucleotide sequence ID" value="NZ_BMYF01000008.1"/>
</dbReference>
<evidence type="ECO:0000256" key="6">
    <source>
        <dbReference type="SAM" id="SignalP"/>
    </source>
</evidence>